<evidence type="ECO:0000256" key="1">
    <source>
        <dbReference type="ARBA" id="ARBA00022729"/>
    </source>
</evidence>
<feature type="domain" description="GH16" evidence="5">
    <location>
        <begin position="34"/>
        <end position="261"/>
    </location>
</feature>
<feature type="chain" id="PRO_5002164542" evidence="4">
    <location>
        <begin position="21"/>
        <end position="273"/>
    </location>
</feature>
<dbReference type="Gene3D" id="2.60.120.200">
    <property type="match status" value="1"/>
</dbReference>
<dbReference type="PANTHER" id="PTHR10963:SF22">
    <property type="entry name" value="GLYCOSIDASE CRH2-RELATED"/>
    <property type="match status" value="1"/>
</dbReference>
<dbReference type="AlphaFoldDB" id="A0A0C3FTE9"/>
<sequence length="273" mass="29721">MPFRPFFCAIVSFSLTCTLAMHIKRSSSCQSFSSTFPVSSVSSRSSSDDVPTSPFVAISPEGSYRAGNDGLELFLQRPDGHITTRGGANDKVADGATINSTFTLLYGKVTYEVLSPLVAGVVTAVILIADEHDEIDVELLGGDPSHWQTNVFAPSPEDKQPLWGVFSSIEDVPAAKSPDASINDFHKYSIDWSADRIVWGVDGKSVRTISREQTRKNGTLHYPSHPARVQLGIWDASTPVGTAEWAKGPIEWDKAPKMMTAIIRSVEVECPNF</sequence>
<dbReference type="Proteomes" id="UP000054166">
    <property type="component" value="Unassembled WGS sequence"/>
</dbReference>
<dbReference type="GO" id="GO:0005975">
    <property type="term" value="P:carbohydrate metabolic process"/>
    <property type="evidence" value="ECO:0007669"/>
    <property type="project" value="InterPro"/>
</dbReference>
<dbReference type="GO" id="GO:0009277">
    <property type="term" value="C:fungal-type cell wall"/>
    <property type="evidence" value="ECO:0007669"/>
    <property type="project" value="TreeGrafter"/>
</dbReference>
<dbReference type="Pfam" id="PF00722">
    <property type="entry name" value="Glyco_hydro_16"/>
    <property type="match status" value="1"/>
</dbReference>
<evidence type="ECO:0000256" key="2">
    <source>
        <dbReference type="ARBA" id="ARBA00022801"/>
    </source>
</evidence>
<feature type="signal peptide" evidence="4">
    <location>
        <begin position="1"/>
        <end position="20"/>
    </location>
</feature>
<evidence type="ECO:0000313" key="6">
    <source>
        <dbReference type="EMBL" id="KIM83049.1"/>
    </source>
</evidence>
<dbReference type="PROSITE" id="PS51762">
    <property type="entry name" value="GH16_2"/>
    <property type="match status" value="1"/>
</dbReference>
<dbReference type="InterPro" id="IPR013320">
    <property type="entry name" value="ConA-like_dom_sf"/>
</dbReference>
<reference evidence="6 7" key="1">
    <citation type="submission" date="2014-04" db="EMBL/GenBank/DDBJ databases">
        <authorList>
            <consortium name="DOE Joint Genome Institute"/>
            <person name="Kuo A."/>
            <person name="Tarkka M."/>
            <person name="Buscot F."/>
            <person name="Kohler A."/>
            <person name="Nagy L.G."/>
            <person name="Floudas D."/>
            <person name="Copeland A."/>
            <person name="Barry K.W."/>
            <person name="Cichocki N."/>
            <person name="Veneault-Fourrey C."/>
            <person name="LaButti K."/>
            <person name="Lindquist E.A."/>
            <person name="Lipzen A."/>
            <person name="Lundell T."/>
            <person name="Morin E."/>
            <person name="Murat C."/>
            <person name="Sun H."/>
            <person name="Tunlid A."/>
            <person name="Henrissat B."/>
            <person name="Grigoriev I.V."/>
            <person name="Hibbett D.S."/>
            <person name="Martin F."/>
            <person name="Nordberg H.P."/>
            <person name="Cantor M.N."/>
            <person name="Hua S.X."/>
        </authorList>
    </citation>
    <scope>NUCLEOTIDE SEQUENCE [LARGE SCALE GENOMIC DNA]</scope>
    <source>
        <strain evidence="6 7">F 1598</strain>
    </source>
</reference>
<dbReference type="GO" id="GO:0004553">
    <property type="term" value="F:hydrolase activity, hydrolyzing O-glycosyl compounds"/>
    <property type="evidence" value="ECO:0007669"/>
    <property type="project" value="InterPro"/>
</dbReference>
<evidence type="ECO:0000256" key="4">
    <source>
        <dbReference type="SAM" id="SignalP"/>
    </source>
</evidence>
<evidence type="ECO:0000313" key="7">
    <source>
        <dbReference type="Proteomes" id="UP000054166"/>
    </source>
</evidence>
<dbReference type="EMBL" id="KN832992">
    <property type="protein sequence ID" value="KIM83049.1"/>
    <property type="molecule type" value="Genomic_DNA"/>
</dbReference>
<dbReference type="PANTHER" id="PTHR10963">
    <property type="entry name" value="GLYCOSYL HYDROLASE-RELATED"/>
    <property type="match status" value="1"/>
</dbReference>
<name>A0A0C3FTE9_PILCF</name>
<dbReference type="HOGENOM" id="CLU_090399_0_0_1"/>
<keyword evidence="1 4" id="KW-0732">Signal</keyword>
<dbReference type="GO" id="GO:0031505">
    <property type="term" value="P:fungal-type cell wall organization"/>
    <property type="evidence" value="ECO:0007669"/>
    <property type="project" value="TreeGrafter"/>
</dbReference>
<dbReference type="STRING" id="765440.A0A0C3FTE9"/>
<evidence type="ECO:0000256" key="3">
    <source>
        <dbReference type="ARBA" id="ARBA00023295"/>
    </source>
</evidence>
<protein>
    <submittedName>
        <fullName evidence="6">Glycoside hydrolase family 16 protein</fullName>
    </submittedName>
</protein>
<organism evidence="6 7">
    <name type="scientific">Piloderma croceum (strain F 1598)</name>
    <dbReference type="NCBI Taxonomy" id="765440"/>
    <lineage>
        <taxon>Eukaryota</taxon>
        <taxon>Fungi</taxon>
        <taxon>Dikarya</taxon>
        <taxon>Basidiomycota</taxon>
        <taxon>Agaricomycotina</taxon>
        <taxon>Agaricomycetes</taxon>
        <taxon>Agaricomycetidae</taxon>
        <taxon>Atheliales</taxon>
        <taxon>Atheliaceae</taxon>
        <taxon>Piloderma</taxon>
    </lineage>
</organism>
<accession>A0A0C3FTE9</accession>
<keyword evidence="3" id="KW-0326">Glycosidase</keyword>
<keyword evidence="7" id="KW-1185">Reference proteome</keyword>
<dbReference type="InterPro" id="IPR050546">
    <property type="entry name" value="Glycosyl_Hydrlase_16"/>
</dbReference>
<reference evidence="7" key="2">
    <citation type="submission" date="2015-01" db="EMBL/GenBank/DDBJ databases">
        <title>Evolutionary Origins and Diversification of the Mycorrhizal Mutualists.</title>
        <authorList>
            <consortium name="DOE Joint Genome Institute"/>
            <consortium name="Mycorrhizal Genomics Consortium"/>
            <person name="Kohler A."/>
            <person name="Kuo A."/>
            <person name="Nagy L.G."/>
            <person name="Floudas D."/>
            <person name="Copeland A."/>
            <person name="Barry K.W."/>
            <person name="Cichocki N."/>
            <person name="Veneault-Fourrey C."/>
            <person name="LaButti K."/>
            <person name="Lindquist E.A."/>
            <person name="Lipzen A."/>
            <person name="Lundell T."/>
            <person name="Morin E."/>
            <person name="Murat C."/>
            <person name="Riley R."/>
            <person name="Ohm R."/>
            <person name="Sun H."/>
            <person name="Tunlid A."/>
            <person name="Henrissat B."/>
            <person name="Grigoriev I.V."/>
            <person name="Hibbett D.S."/>
            <person name="Martin F."/>
        </authorList>
    </citation>
    <scope>NUCLEOTIDE SEQUENCE [LARGE SCALE GENOMIC DNA]</scope>
    <source>
        <strain evidence="7">F 1598</strain>
    </source>
</reference>
<dbReference type="InParanoid" id="A0A0C3FTE9"/>
<dbReference type="OrthoDB" id="4781at2759"/>
<proteinExistence type="predicted"/>
<dbReference type="InterPro" id="IPR000757">
    <property type="entry name" value="Beta-glucanase-like"/>
</dbReference>
<dbReference type="GO" id="GO:0016757">
    <property type="term" value="F:glycosyltransferase activity"/>
    <property type="evidence" value="ECO:0007669"/>
    <property type="project" value="TreeGrafter"/>
</dbReference>
<keyword evidence="2 6" id="KW-0378">Hydrolase</keyword>
<dbReference type="SUPFAM" id="SSF49899">
    <property type="entry name" value="Concanavalin A-like lectins/glucanases"/>
    <property type="match status" value="1"/>
</dbReference>
<gene>
    <name evidence="6" type="ORF">PILCRDRAFT_7479</name>
</gene>
<evidence type="ECO:0000259" key="5">
    <source>
        <dbReference type="PROSITE" id="PS51762"/>
    </source>
</evidence>